<dbReference type="EMBL" id="JAHXZJ010000014">
    <property type="protein sequence ID" value="KAH0562750.1"/>
    <property type="molecule type" value="Genomic_DNA"/>
</dbReference>
<dbReference type="Proteomes" id="UP000826195">
    <property type="component" value="Unassembled WGS sequence"/>
</dbReference>
<organism evidence="5 6">
    <name type="scientific">Cotesia glomerata</name>
    <name type="common">Lepidopteran parasitic wasp</name>
    <name type="synonym">Apanteles glomeratus</name>
    <dbReference type="NCBI Taxonomy" id="32391"/>
    <lineage>
        <taxon>Eukaryota</taxon>
        <taxon>Metazoa</taxon>
        <taxon>Ecdysozoa</taxon>
        <taxon>Arthropoda</taxon>
        <taxon>Hexapoda</taxon>
        <taxon>Insecta</taxon>
        <taxon>Pterygota</taxon>
        <taxon>Neoptera</taxon>
        <taxon>Endopterygota</taxon>
        <taxon>Hymenoptera</taxon>
        <taxon>Apocrita</taxon>
        <taxon>Ichneumonoidea</taxon>
        <taxon>Braconidae</taxon>
        <taxon>Microgastrinae</taxon>
        <taxon>Cotesia</taxon>
    </lineage>
</organism>
<keyword evidence="2" id="KW-0694">RNA-binding</keyword>
<reference evidence="5 6" key="1">
    <citation type="journal article" date="2021" name="J. Hered.">
        <title>A chromosome-level genome assembly of the parasitoid wasp, Cotesia glomerata (Hymenoptera: Braconidae).</title>
        <authorList>
            <person name="Pinto B.J."/>
            <person name="Weis J.J."/>
            <person name="Gamble T."/>
            <person name="Ode P.J."/>
            <person name="Paul R."/>
            <person name="Zaspel J.M."/>
        </authorList>
    </citation>
    <scope>NUCLEOTIDE SEQUENCE [LARGE SCALE GENOMIC DNA]</scope>
    <source>
        <strain evidence="5">CgM1</strain>
    </source>
</reference>
<dbReference type="GO" id="GO:0003729">
    <property type="term" value="F:mRNA binding"/>
    <property type="evidence" value="ECO:0007669"/>
    <property type="project" value="InterPro"/>
</dbReference>
<protein>
    <recommendedName>
        <fullName evidence="4">Histone RNA hairpin-binding protein RNA-binding domain-containing protein</fullName>
    </recommendedName>
</protein>
<dbReference type="GO" id="GO:0005737">
    <property type="term" value="C:cytoplasm"/>
    <property type="evidence" value="ECO:0007669"/>
    <property type="project" value="TreeGrafter"/>
</dbReference>
<dbReference type="PANTHER" id="PTHR17408:SF0">
    <property type="entry name" value="HISTONE RNA HAIRPIN-BINDING PROTEIN"/>
    <property type="match status" value="1"/>
</dbReference>
<dbReference type="InterPro" id="IPR038294">
    <property type="entry name" value="SLBP_RNA_bind_sf"/>
</dbReference>
<feature type="region of interest" description="Disordered" evidence="3">
    <location>
        <begin position="1"/>
        <end position="28"/>
    </location>
</feature>
<evidence type="ECO:0000256" key="2">
    <source>
        <dbReference type="ARBA" id="ARBA00022884"/>
    </source>
</evidence>
<sequence length="202" mass="23478">MTSEKSDSKAWYDNDDDDVDVDEKAESNVKIESCDIDSIKIESSIKNESCDIDSVKTENDDFLLNPDSIISENIDVTRKRIRNTSPDSKTTRLLRDRKNSENSESNSSTSSDHKKKKIEYETEPSILARRQKEIDYGKNTIGYDRYLQMVPKNERTKEHPKTPPKHAKYSRRAWDGMVRLWRKQLHQWDPSGETNENSEDSS</sequence>
<feature type="region of interest" description="Disordered" evidence="3">
    <location>
        <begin position="77"/>
        <end position="171"/>
    </location>
</feature>
<accession>A0AAV7J2H2</accession>
<feature type="domain" description="Histone RNA hairpin-binding protein RNA-binding" evidence="4">
    <location>
        <begin position="123"/>
        <end position="190"/>
    </location>
</feature>
<keyword evidence="6" id="KW-1185">Reference proteome</keyword>
<feature type="compositionally biased region" description="Basic and acidic residues" evidence="3">
    <location>
        <begin position="89"/>
        <end position="101"/>
    </location>
</feature>
<dbReference type="PANTHER" id="PTHR17408">
    <property type="entry name" value="HISTONE RNA HAIRPIN-BINDING PROTEIN"/>
    <property type="match status" value="1"/>
</dbReference>
<name>A0AAV7J2H2_COTGL</name>
<dbReference type="FunFam" id="1.10.8.1120:FF:000001">
    <property type="entry name" value="Histone RNA hairpin-binding protein-like"/>
    <property type="match status" value="1"/>
</dbReference>
<dbReference type="Pfam" id="PF15247">
    <property type="entry name" value="SLBP_RNA_bind"/>
    <property type="match status" value="1"/>
</dbReference>
<dbReference type="Gene3D" id="1.10.8.1120">
    <property type="entry name" value="Histone RNA hairpin-binding protein RNA-binding domain"/>
    <property type="match status" value="1"/>
</dbReference>
<evidence type="ECO:0000313" key="5">
    <source>
        <dbReference type="EMBL" id="KAH0562750.1"/>
    </source>
</evidence>
<comment type="caution">
    <text evidence="5">The sequence shown here is derived from an EMBL/GenBank/DDBJ whole genome shotgun (WGS) entry which is preliminary data.</text>
</comment>
<dbReference type="InterPro" id="IPR026502">
    <property type="entry name" value="SLBP1/SLBP2"/>
</dbReference>
<evidence type="ECO:0000313" key="6">
    <source>
        <dbReference type="Proteomes" id="UP000826195"/>
    </source>
</evidence>
<dbReference type="GO" id="GO:0007076">
    <property type="term" value="P:mitotic chromosome condensation"/>
    <property type="evidence" value="ECO:0007669"/>
    <property type="project" value="UniProtKB-ARBA"/>
</dbReference>
<comment type="similarity">
    <text evidence="1">Belongs to the SLBP family.</text>
</comment>
<evidence type="ECO:0000256" key="1">
    <source>
        <dbReference type="ARBA" id="ARBA00006151"/>
    </source>
</evidence>
<gene>
    <name evidence="5" type="ORF">KQX54_000580</name>
</gene>
<proteinExistence type="inferred from homology"/>
<dbReference type="GO" id="GO:0071207">
    <property type="term" value="F:histone pre-mRNA stem-loop binding"/>
    <property type="evidence" value="ECO:0007669"/>
    <property type="project" value="TreeGrafter"/>
</dbReference>
<feature type="compositionally biased region" description="Basic and acidic residues" evidence="3">
    <location>
        <begin position="152"/>
        <end position="161"/>
    </location>
</feature>
<dbReference type="InterPro" id="IPR029344">
    <property type="entry name" value="SLBP_RNA_bind"/>
</dbReference>
<feature type="compositionally biased region" description="Basic residues" evidence="3">
    <location>
        <begin position="162"/>
        <end position="171"/>
    </location>
</feature>
<dbReference type="AlphaFoldDB" id="A0AAV7J2H2"/>
<dbReference type="GO" id="GO:0051028">
    <property type="term" value="P:mRNA transport"/>
    <property type="evidence" value="ECO:0007669"/>
    <property type="project" value="TreeGrafter"/>
</dbReference>
<feature type="compositionally biased region" description="Basic and acidic residues" evidence="3">
    <location>
        <begin position="1"/>
        <end position="12"/>
    </location>
</feature>
<dbReference type="GO" id="GO:0071204">
    <property type="term" value="C:histone pre-mRNA 3'end processing complex"/>
    <property type="evidence" value="ECO:0007669"/>
    <property type="project" value="TreeGrafter"/>
</dbReference>
<evidence type="ECO:0000259" key="4">
    <source>
        <dbReference type="Pfam" id="PF15247"/>
    </source>
</evidence>
<evidence type="ECO:0000256" key="3">
    <source>
        <dbReference type="SAM" id="MobiDB-lite"/>
    </source>
</evidence>
<dbReference type="GO" id="GO:0006398">
    <property type="term" value="P:mRNA 3'-end processing by stem-loop binding and cleavage"/>
    <property type="evidence" value="ECO:0007669"/>
    <property type="project" value="TreeGrafter"/>
</dbReference>